<protein>
    <submittedName>
        <fullName evidence="14">Cytochrome P450 6a13</fullName>
    </submittedName>
</protein>
<feature type="non-terminal residue" evidence="14">
    <location>
        <position position="103"/>
    </location>
</feature>
<dbReference type="PANTHER" id="PTHR24292">
    <property type="entry name" value="CYTOCHROME P450"/>
    <property type="match status" value="1"/>
</dbReference>
<keyword evidence="11" id="KW-0408">Iron</keyword>
<comment type="subcellular location">
    <subcellularLocation>
        <location evidence="4">Endoplasmic reticulum membrane</location>
        <topology evidence="4">Peripheral membrane protein</topology>
    </subcellularLocation>
    <subcellularLocation>
        <location evidence="3">Microsome membrane</location>
        <topology evidence="3">Peripheral membrane protein</topology>
    </subcellularLocation>
</comment>
<keyword evidence="15" id="KW-1185">Reference proteome</keyword>
<evidence type="ECO:0000256" key="1">
    <source>
        <dbReference type="ARBA" id="ARBA00001971"/>
    </source>
</evidence>
<comment type="cofactor">
    <cofactor evidence="1">
        <name>heme</name>
        <dbReference type="ChEBI" id="CHEBI:30413"/>
    </cofactor>
</comment>
<evidence type="ECO:0000256" key="11">
    <source>
        <dbReference type="ARBA" id="ARBA00023004"/>
    </source>
</evidence>
<evidence type="ECO:0000256" key="2">
    <source>
        <dbReference type="ARBA" id="ARBA00003690"/>
    </source>
</evidence>
<keyword evidence="9" id="KW-0492">Microsome</keyword>
<sequence length="103" mass="11995">ETSKRLKMTETPKEVSDFFVRLVKSSIDNLDTTKRYLYKQNANHKADKASYDYINEIPYLDQVIYETLRKHPPAPVLFRTATSDYQLPNTNMLIPMGTQIIIP</sequence>
<gene>
    <name evidence="14" type="primary">Cyp6a13_2</name>
    <name evidence="14" type="ORF">Bhyg_07532</name>
</gene>
<keyword evidence="7" id="KW-0479">Metal-binding</keyword>
<dbReference type="Proteomes" id="UP001151699">
    <property type="component" value="Chromosome B"/>
</dbReference>
<comment type="similarity">
    <text evidence="5">Belongs to the cytochrome P450 family.</text>
</comment>
<evidence type="ECO:0000256" key="3">
    <source>
        <dbReference type="ARBA" id="ARBA00004174"/>
    </source>
</evidence>
<evidence type="ECO:0000256" key="8">
    <source>
        <dbReference type="ARBA" id="ARBA00022824"/>
    </source>
</evidence>
<dbReference type="EMBL" id="WJQU01000002">
    <property type="protein sequence ID" value="KAJ6642580.1"/>
    <property type="molecule type" value="Genomic_DNA"/>
</dbReference>
<evidence type="ECO:0000256" key="7">
    <source>
        <dbReference type="ARBA" id="ARBA00022723"/>
    </source>
</evidence>
<evidence type="ECO:0000256" key="10">
    <source>
        <dbReference type="ARBA" id="ARBA00023002"/>
    </source>
</evidence>
<dbReference type="OrthoDB" id="1470350at2759"/>
<evidence type="ECO:0000256" key="5">
    <source>
        <dbReference type="ARBA" id="ARBA00010617"/>
    </source>
</evidence>
<dbReference type="Pfam" id="PF00067">
    <property type="entry name" value="p450"/>
    <property type="match status" value="1"/>
</dbReference>
<evidence type="ECO:0000256" key="13">
    <source>
        <dbReference type="ARBA" id="ARBA00023136"/>
    </source>
</evidence>
<evidence type="ECO:0000313" key="14">
    <source>
        <dbReference type="EMBL" id="KAJ6642580.1"/>
    </source>
</evidence>
<proteinExistence type="inferred from homology"/>
<dbReference type="InterPro" id="IPR001128">
    <property type="entry name" value="Cyt_P450"/>
</dbReference>
<organism evidence="14 15">
    <name type="scientific">Pseudolycoriella hygida</name>
    <dbReference type="NCBI Taxonomy" id="35572"/>
    <lineage>
        <taxon>Eukaryota</taxon>
        <taxon>Metazoa</taxon>
        <taxon>Ecdysozoa</taxon>
        <taxon>Arthropoda</taxon>
        <taxon>Hexapoda</taxon>
        <taxon>Insecta</taxon>
        <taxon>Pterygota</taxon>
        <taxon>Neoptera</taxon>
        <taxon>Endopterygota</taxon>
        <taxon>Diptera</taxon>
        <taxon>Nematocera</taxon>
        <taxon>Sciaroidea</taxon>
        <taxon>Sciaridae</taxon>
        <taxon>Pseudolycoriella</taxon>
    </lineage>
</organism>
<dbReference type="GO" id="GO:0020037">
    <property type="term" value="F:heme binding"/>
    <property type="evidence" value="ECO:0007669"/>
    <property type="project" value="InterPro"/>
</dbReference>
<comment type="caution">
    <text evidence="14">The sequence shown here is derived from an EMBL/GenBank/DDBJ whole genome shotgun (WGS) entry which is preliminary data.</text>
</comment>
<dbReference type="GO" id="GO:0005789">
    <property type="term" value="C:endoplasmic reticulum membrane"/>
    <property type="evidence" value="ECO:0007669"/>
    <property type="project" value="UniProtKB-SubCell"/>
</dbReference>
<evidence type="ECO:0000256" key="12">
    <source>
        <dbReference type="ARBA" id="ARBA00023033"/>
    </source>
</evidence>
<keyword evidence="8" id="KW-0256">Endoplasmic reticulum</keyword>
<dbReference type="GO" id="GO:0016705">
    <property type="term" value="F:oxidoreductase activity, acting on paired donors, with incorporation or reduction of molecular oxygen"/>
    <property type="evidence" value="ECO:0007669"/>
    <property type="project" value="InterPro"/>
</dbReference>
<name>A0A9Q0S3X5_9DIPT</name>
<accession>A0A9Q0S3X5</accession>
<dbReference type="Gene3D" id="1.10.630.10">
    <property type="entry name" value="Cytochrome P450"/>
    <property type="match status" value="1"/>
</dbReference>
<feature type="non-terminal residue" evidence="14">
    <location>
        <position position="1"/>
    </location>
</feature>
<reference evidence="14" key="1">
    <citation type="submission" date="2022-07" db="EMBL/GenBank/DDBJ databases">
        <authorList>
            <person name="Trinca V."/>
            <person name="Uliana J.V.C."/>
            <person name="Torres T.T."/>
            <person name="Ward R.J."/>
            <person name="Monesi N."/>
        </authorList>
    </citation>
    <scope>NUCLEOTIDE SEQUENCE</scope>
    <source>
        <strain evidence="14">HSMRA1968</strain>
        <tissue evidence="14">Whole embryos</tissue>
    </source>
</reference>
<dbReference type="AlphaFoldDB" id="A0A9Q0S3X5"/>
<dbReference type="GO" id="GO:0005506">
    <property type="term" value="F:iron ion binding"/>
    <property type="evidence" value="ECO:0007669"/>
    <property type="project" value="InterPro"/>
</dbReference>
<dbReference type="SUPFAM" id="SSF48264">
    <property type="entry name" value="Cytochrome P450"/>
    <property type="match status" value="1"/>
</dbReference>
<evidence type="ECO:0000256" key="4">
    <source>
        <dbReference type="ARBA" id="ARBA00004406"/>
    </source>
</evidence>
<comment type="function">
    <text evidence="2">May be involved in the metabolism of insect hormones and in the breakdown of synthetic insecticides.</text>
</comment>
<dbReference type="InterPro" id="IPR050476">
    <property type="entry name" value="Insect_CytP450_Detox"/>
</dbReference>
<keyword evidence="6" id="KW-0349">Heme</keyword>
<keyword evidence="13" id="KW-0472">Membrane</keyword>
<dbReference type="GO" id="GO:0004497">
    <property type="term" value="F:monooxygenase activity"/>
    <property type="evidence" value="ECO:0007669"/>
    <property type="project" value="UniProtKB-KW"/>
</dbReference>
<evidence type="ECO:0000313" key="15">
    <source>
        <dbReference type="Proteomes" id="UP001151699"/>
    </source>
</evidence>
<keyword evidence="10" id="KW-0560">Oxidoreductase</keyword>
<evidence type="ECO:0000256" key="9">
    <source>
        <dbReference type="ARBA" id="ARBA00022848"/>
    </source>
</evidence>
<keyword evidence="12" id="KW-0503">Monooxygenase</keyword>
<dbReference type="InterPro" id="IPR036396">
    <property type="entry name" value="Cyt_P450_sf"/>
</dbReference>
<evidence type="ECO:0000256" key="6">
    <source>
        <dbReference type="ARBA" id="ARBA00022617"/>
    </source>
</evidence>
<dbReference type="PANTHER" id="PTHR24292:SF54">
    <property type="entry name" value="CYP9F3-RELATED"/>
    <property type="match status" value="1"/>
</dbReference>